<proteinExistence type="predicted"/>
<reference evidence="1" key="2">
    <citation type="journal article" date="2015" name="Data Brief">
        <title>Shoot transcriptome of the giant reed, Arundo donax.</title>
        <authorList>
            <person name="Barrero R.A."/>
            <person name="Guerrero F.D."/>
            <person name="Moolhuijzen P."/>
            <person name="Goolsby J.A."/>
            <person name="Tidwell J."/>
            <person name="Bellgard S.E."/>
            <person name="Bellgard M.I."/>
        </authorList>
    </citation>
    <scope>NUCLEOTIDE SEQUENCE</scope>
    <source>
        <tissue evidence="1">Shoot tissue taken approximately 20 cm above the soil surface</tissue>
    </source>
</reference>
<evidence type="ECO:0000313" key="1">
    <source>
        <dbReference type="EMBL" id="JAD49000.1"/>
    </source>
</evidence>
<dbReference type="AlphaFoldDB" id="A0A0A9AJ75"/>
<dbReference type="EMBL" id="GBRH01248895">
    <property type="protein sequence ID" value="JAD49000.1"/>
    <property type="molecule type" value="Transcribed_RNA"/>
</dbReference>
<reference evidence="1" key="1">
    <citation type="submission" date="2014-09" db="EMBL/GenBank/DDBJ databases">
        <authorList>
            <person name="Magalhaes I.L.F."/>
            <person name="Oliveira U."/>
            <person name="Santos F.R."/>
            <person name="Vidigal T.H.D.A."/>
            <person name="Brescovit A.D."/>
            <person name="Santos A.J."/>
        </authorList>
    </citation>
    <scope>NUCLEOTIDE SEQUENCE</scope>
    <source>
        <tissue evidence="1">Shoot tissue taken approximately 20 cm above the soil surface</tissue>
    </source>
</reference>
<name>A0A0A9AJ75_ARUDO</name>
<protein>
    <submittedName>
        <fullName evidence="1">Uncharacterized protein</fullName>
    </submittedName>
</protein>
<accession>A0A0A9AJ75</accession>
<organism evidence="1">
    <name type="scientific">Arundo donax</name>
    <name type="common">Giant reed</name>
    <name type="synonym">Donax arundinaceus</name>
    <dbReference type="NCBI Taxonomy" id="35708"/>
    <lineage>
        <taxon>Eukaryota</taxon>
        <taxon>Viridiplantae</taxon>
        <taxon>Streptophyta</taxon>
        <taxon>Embryophyta</taxon>
        <taxon>Tracheophyta</taxon>
        <taxon>Spermatophyta</taxon>
        <taxon>Magnoliopsida</taxon>
        <taxon>Liliopsida</taxon>
        <taxon>Poales</taxon>
        <taxon>Poaceae</taxon>
        <taxon>PACMAD clade</taxon>
        <taxon>Arundinoideae</taxon>
        <taxon>Arundineae</taxon>
        <taxon>Arundo</taxon>
    </lineage>
</organism>
<sequence length="49" mass="5069">MGGLGRGQGLGAAAWMSAATGLGAQPEWMASTWKPRTTCCEQLGKCGRQ</sequence>